<keyword evidence="2" id="KW-0547">Nucleotide-binding</keyword>
<protein>
    <submittedName>
        <fullName evidence="2">Predicted ATP-binding protein involved in virulence</fullName>
    </submittedName>
</protein>
<dbReference type="PANTHER" id="PTHR43581:SF2">
    <property type="entry name" value="EXCINUCLEASE ATPASE SUBUNIT"/>
    <property type="match status" value="1"/>
</dbReference>
<dbReference type="Proteomes" id="UP000182624">
    <property type="component" value="Unassembled WGS sequence"/>
</dbReference>
<reference evidence="3" key="1">
    <citation type="submission" date="2016-10" db="EMBL/GenBank/DDBJ databases">
        <authorList>
            <person name="Varghese N."/>
            <person name="Submissions S."/>
        </authorList>
    </citation>
    <scope>NUCLEOTIDE SEQUENCE [LARGE SCALE GENOMIC DNA]</scope>
    <source>
        <strain evidence="3">P18</strain>
    </source>
</reference>
<dbReference type="Gene3D" id="3.40.50.300">
    <property type="entry name" value="P-loop containing nucleotide triphosphate hydrolases"/>
    <property type="match status" value="1"/>
</dbReference>
<dbReference type="GO" id="GO:0005524">
    <property type="term" value="F:ATP binding"/>
    <property type="evidence" value="ECO:0007669"/>
    <property type="project" value="UniProtKB-KW"/>
</dbReference>
<dbReference type="SUPFAM" id="SSF52540">
    <property type="entry name" value="P-loop containing nucleoside triphosphate hydrolases"/>
    <property type="match status" value="1"/>
</dbReference>
<accession>A0A1I5PZ95</accession>
<gene>
    <name evidence="2" type="ORF">SAMN04487928_101224</name>
</gene>
<dbReference type="OrthoDB" id="9801813at2"/>
<evidence type="ECO:0000313" key="2">
    <source>
        <dbReference type="EMBL" id="SFP39388.1"/>
    </source>
</evidence>
<dbReference type="InterPro" id="IPR051396">
    <property type="entry name" value="Bact_Antivir_Def_Nuclease"/>
</dbReference>
<evidence type="ECO:0000313" key="3">
    <source>
        <dbReference type="Proteomes" id="UP000182624"/>
    </source>
</evidence>
<name>A0A1I5PZ95_9FIRM</name>
<dbReference type="GO" id="GO:0016887">
    <property type="term" value="F:ATP hydrolysis activity"/>
    <property type="evidence" value="ECO:0007669"/>
    <property type="project" value="InterPro"/>
</dbReference>
<dbReference type="EMBL" id="FOXO01000001">
    <property type="protein sequence ID" value="SFP39388.1"/>
    <property type="molecule type" value="Genomic_DNA"/>
</dbReference>
<dbReference type="Pfam" id="PF13304">
    <property type="entry name" value="AAA_21"/>
    <property type="match status" value="1"/>
</dbReference>
<dbReference type="InterPro" id="IPR027417">
    <property type="entry name" value="P-loop_NTPase"/>
</dbReference>
<dbReference type="PANTHER" id="PTHR43581">
    <property type="entry name" value="ATP/GTP PHOSPHATASE"/>
    <property type="match status" value="1"/>
</dbReference>
<dbReference type="AlphaFoldDB" id="A0A1I5PZ95"/>
<proteinExistence type="predicted"/>
<evidence type="ECO:0000259" key="1">
    <source>
        <dbReference type="Pfam" id="PF13304"/>
    </source>
</evidence>
<keyword evidence="3" id="KW-1185">Reference proteome</keyword>
<feature type="domain" description="ATPase AAA-type core" evidence="1">
    <location>
        <begin position="22"/>
        <end position="356"/>
    </location>
</feature>
<organism evidence="2 3">
    <name type="scientific">Butyrivibrio proteoclasticus</name>
    <dbReference type="NCBI Taxonomy" id="43305"/>
    <lineage>
        <taxon>Bacteria</taxon>
        <taxon>Bacillati</taxon>
        <taxon>Bacillota</taxon>
        <taxon>Clostridia</taxon>
        <taxon>Lachnospirales</taxon>
        <taxon>Lachnospiraceae</taxon>
        <taxon>Butyrivibrio</taxon>
    </lineage>
</organism>
<dbReference type="RefSeq" id="WP_074883081.1">
    <property type="nucleotide sequence ID" value="NZ_FOXO01000001.1"/>
</dbReference>
<keyword evidence="2" id="KW-0067">ATP-binding</keyword>
<sequence length="420" mass="48289">MKLRLKNVGRIINEAEIDINGITVLAGKNGTGKSTIGKALYCTFNSFHDYDEKIVKERENSIFRLVRIISSNRTITRLGIQNLRKSIRDLIDAYCFEKNDDKLRDYLIDVVGTSKEDLEGELFSRIKGVLNADDTEILKAILSRSIEAEFGSQLGHVNYRDKESRIELELKNEKISYAFKADESIDILEKIRLIKDIVYIDDPYVLDNMQNGYFVDRNMGHTNNLINKLRKIELKETSAVDDVITDNRLKSIYAKFDSISVGNLINNSEKGFSYSDSGLKEDMSIVNISTGIKPFVILKTLLQNGCLEENGIVILDEPETRLNPDWMLIYAEIVVRLHELFGINFLISTHNSEFLSFIEFFTKKYNVDGKTKYYWLKQNENDSLVTDIDEVSDKLEVIYSNLSRSFLRISEELDCINENK</sequence>
<dbReference type="InterPro" id="IPR003959">
    <property type="entry name" value="ATPase_AAA_core"/>
</dbReference>